<evidence type="ECO:0000313" key="1">
    <source>
        <dbReference type="EMBL" id="KTB29846.1"/>
    </source>
</evidence>
<dbReference type="Proteomes" id="UP000054988">
    <property type="component" value="Unassembled WGS sequence"/>
</dbReference>
<proteinExistence type="predicted"/>
<dbReference type="PANTHER" id="PTHR28154">
    <property type="entry name" value="CELL WALL SYNTHESIS PROTEIN KNH1-RELATED"/>
    <property type="match status" value="1"/>
</dbReference>
<accession>A0A0W0F0L1</accession>
<dbReference type="EMBL" id="LATX01002409">
    <property type="protein sequence ID" value="KTB29846.1"/>
    <property type="molecule type" value="Genomic_DNA"/>
</dbReference>
<sequence>MTLPISAEIPTFPPATTLCHRCTASSANKLLQILIESPHTFSTTTTFVYSKMMFFKSALVASLASSACATIFITSPTASDTFTGGQNATIKWQDDGKAPSLKDWGLAKVSIYTGNAKQQVGFCLLFSTTL</sequence>
<dbReference type="PANTHER" id="PTHR28154:SF1">
    <property type="entry name" value="CELL WALL SYNTHESIS PROTEIN KNH1-RELATED"/>
    <property type="match status" value="1"/>
</dbReference>
<evidence type="ECO:0000313" key="2">
    <source>
        <dbReference type="Proteomes" id="UP000054988"/>
    </source>
</evidence>
<dbReference type="AlphaFoldDB" id="A0A0W0F0L1"/>
<organism evidence="1 2">
    <name type="scientific">Moniliophthora roreri</name>
    <name type="common">Frosty pod rot fungus</name>
    <name type="synonym">Monilia roreri</name>
    <dbReference type="NCBI Taxonomy" id="221103"/>
    <lineage>
        <taxon>Eukaryota</taxon>
        <taxon>Fungi</taxon>
        <taxon>Dikarya</taxon>
        <taxon>Basidiomycota</taxon>
        <taxon>Agaricomycotina</taxon>
        <taxon>Agaricomycetes</taxon>
        <taxon>Agaricomycetidae</taxon>
        <taxon>Agaricales</taxon>
        <taxon>Marasmiineae</taxon>
        <taxon>Marasmiaceae</taxon>
        <taxon>Moniliophthora</taxon>
    </lineage>
</organism>
<dbReference type="InterPro" id="IPR045328">
    <property type="entry name" value="Kre9/Knh1"/>
</dbReference>
<gene>
    <name evidence="1" type="ORF">WG66_17588</name>
</gene>
<dbReference type="GO" id="GO:0042546">
    <property type="term" value="P:cell wall biogenesis"/>
    <property type="evidence" value="ECO:0007669"/>
    <property type="project" value="InterPro"/>
</dbReference>
<comment type="caution">
    <text evidence="1">The sequence shown here is derived from an EMBL/GenBank/DDBJ whole genome shotgun (WGS) entry which is preliminary data.</text>
</comment>
<name>A0A0W0F0L1_MONRR</name>
<protein>
    <submittedName>
        <fullName evidence="1">Uncharacterized protein</fullName>
    </submittedName>
</protein>
<dbReference type="eggNOG" id="ENOG502S9A1">
    <property type="taxonomic scope" value="Eukaryota"/>
</dbReference>
<dbReference type="GO" id="GO:0006078">
    <property type="term" value="P:(1-&gt;6)-beta-D-glucan biosynthetic process"/>
    <property type="evidence" value="ECO:0007669"/>
    <property type="project" value="InterPro"/>
</dbReference>
<reference evidence="1 2" key="1">
    <citation type="submission" date="2015-12" db="EMBL/GenBank/DDBJ databases">
        <title>Draft genome sequence of Moniliophthora roreri, the causal agent of frosty pod rot of cacao.</title>
        <authorList>
            <person name="Aime M.C."/>
            <person name="Diaz-Valderrama J.R."/>
            <person name="Kijpornyongpan T."/>
            <person name="Phillips-Mora W."/>
        </authorList>
    </citation>
    <scope>NUCLEOTIDE SEQUENCE [LARGE SCALE GENOMIC DNA]</scope>
    <source>
        <strain evidence="1 2">MCA 2952</strain>
    </source>
</reference>